<dbReference type="PANTHER" id="PTHR47691">
    <property type="entry name" value="REGULATOR-RELATED"/>
    <property type="match status" value="1"/>
</dbReference>
<evidence type="ECO:0008006" key="3">
    <source>
        <dbReference type="Google" id="ProtNLM"/>
    </source>
</evidence>
<dbReference type="SUPFAM" id="SSF52540">
    <property type="entry name" value="P-loop containing nucleoside triphosphate hydrolases"/>
    <property type="match status" value="1"/>
</dbReference>
<dbReference type="InterPro" id="IPR027417">
    <property type="entry name" value="P-loop_NTPase"/>
</dbReference>
<accession>A0A1H7PAP5</accession>
<sequence length="771" mass="87328">MTRCDFCSIINIITEYISEAKALSQSEFLFRLFNEFANENDDFDFDQSRVNRWFKGKDPISPTITRFYLQDGYAEYLASDLEEKIFPMMTDLNKATQEIYDLLMNDISVSDQKKNELTELYTPQNSTDAADFISAVMLFGMERKFQKRETKLLTSGTLSPVAAEVIMSGSVPNPCKHFCGRDSELEALHSLLEKHSKIFITGLVGIGKSEFAKTYAKAHKKDYTNILYFSYPDSLKTLIEDMDFADDLPSDDNTTRFKKHNRFLRSLKPDTLLIIDNFNTTAANEPQLDLLMKYNCKVLFTTRSKFEVGYTYELNEIADLESLVSLAAYFYTDTPNQRQIVEHIIETVHRHTLLVELSARLLQTGILEPNEVLSKLSESTAAPEASDKISITKDGHTKKATYHNHIKTLFSLFALSEEMQSVMRYATFIPANGIRGRLFAKLISLESMDTINDLTELGFIQNPEMDKIALYPLVQEIIISDLVPDTENCRPLLDNIHRTCLQHGNDIPYYSTLFAITENIADKITVCDKSDYLLFLEDSFAYMEKYRYASGMKKLVSVMSNPLSDDNFGTPNDRALLLNNQASCEGLLNGNYKKAIDLEKRAINMCDPTDNPLLAANLHMNLGYLYQVDGKTDLAKPSMEKAMHIITEVNAPTHDVILMSRNYARLLAETGEARRAITALQKCADFVKATNSEMTSDYADLLFDIAGITSQISGIQTAEQYFIRAFKIYRDVMSDDDLREKAALAVKYFNHGGITNLPSYLALSENTATAE</sequence>
<dbReference type="EMBL" id="FOAT01000020">
    <property type="protein sequence ID" value="SEL32709.1"/>
    <property type="molecule type" value="Genomic_DNA"/>
</dbReference>
<dbReference type="PANTHER" id="PTHR47691:SF3">
    <property type="entry name" value="HTH-TYPE TRANSCRIPTIONAL REGULATOR RV0890C-RELATED"/>
    <property type="match status" value="1"/>
</dbReference>
<dbReference type="Proteomes" id="UP000186015">
    <property type="component" value="Unassembled WGS sequence"/>
</dbReference>
<reference evidence="1 2" key="1">
    <citation type="submission" date="2016-10" db="EMBL/GenBank/DDBJ databases">
        <authorList>
            <person name="de Groot N.N."/>
        </authorList>
    </citation>
    <scope>NUCLEOTIDE SEQUENCE [LARGE SCALE GENOMIC DNA]</scope>
    <source>
        <strain evidence="1 2">KH2T6</strain>
    </source>
</reference>
<proteinExistence type="predicted"/>
<dbReference type="AlphaFoldDB" id="A0A1H7PAP5"/>
<dbReference type="Gene3D" id="1.25.40.10">
    <property type="entry name" value="Tetratricopeptide repeat domain"/>
    <property type="match status" value="1"/>
</dbReference>
<name>A0A1H7PAP5_RUMAL</name>
<dbReference type="RefSeq" id="WP_074835626.1">
    <property type="nucleotide sequence ID" value="NZ_FOAT01000020.1"/>
</dbReference>
<organism evidence="1 2">
    <name type="scientific">Ruminococcus albus</name>
    <dbReference type="NCBI Taxonomy" id="1264"/>
    <lineage>
        <taxon>Bacteria</taxon>
        <taxon>Bacillati</taxon>
        <taxon>Bacillota</taxon>
        <taxon>Clostridia</taxon>
        <taxon>Eubacteriales</taxon>
        <taxon>Oscillospiraceae</taxon>
        <taxon>Ruminococcus</taxon>
    </lineage>
</organism>
<dbReference type="SUPFAM" id="SSF48452">
    <property type="entry name" value="TPR-like"/>
    <property type="match status" value="1"/>
</dbReference>
<protein>
    <recommendedName>
        <fullName evidence="3">Tetratricopeptide repeat-containing protein</fullName>
    </recommendedName>
</protein>
<gene>
    <name evidence="1" type="ORF">SAMN05216469_12020</name>
</gene>
<evidence type="ECO:0000313" key="2">
    <source>
        <dbReference type="Proteomes" id="UP000186015"/>
    </source>
</evidence>
<evidence type="ECO:0000313" key="1">
    <source>
        <dbReference type="EMBL" id="SEL32709.1"/>
    </source>
</evidence>
<dbReference type="InterPro" id="IPR011990">
    <property type="entry name" value="TPR-like_helical_dom_sf"/>
</dbReference>
<dbReference type="Gene3D" id="3.40.50.300">
    <property type="entry name" value="P-loop containing nucleotide triphosphate hydrolases"/>
    <property type="match status" value="1"/>
</dbReference>
<dbReference type="OrthoDB" id="9786073at2"/>